<reference evidence="1 2" key="1">
    <citation type="submission" date="2024-01" db="EMBL/GenBank/DDBJ databases">
        <title>The complete chloroplast genome sequence of Lithospermum erythrorhizon: insights into the phylogenetic relationship among Boraginaceae species and the maternal lineages of purple gromwells.</title>
        <authorList>
            <person name="Okada T."/>
            <person name="Watanabe K."/>
        </authorList>
    </citation>
    <scope>NUCLEOTIDE SEQUENCE [LARGE SCALE GENOMIC DNA]</scope>
</reference>
<dbReference type="AlphaFoldDB" id="A0AAV3RBN6"/>
<comment type="caution">
    <text evidence="1">The sequence shown here is derived from an EMBL/GenBank/DDBJ whole genome shotgun (WGS) entry which is preliminary data.</text>
</comment>
<evidence type="ECO:0000313" key="1">
    <source>
        <dbReference type="EMBL" id="GAA0172308.1"/>
    </source>
</evidence>
<gene>
    <name evidence="1" type="ORF">LIER_26159</name>
</gene>
<sequence>MNQFEVATKLPIPLPPCSFQPPPPQRSSSKRYLKKKDDDPFMIAFKQCTKSSAEGDRLERSGSGFGIKIKKNKSLFS</sequence>
<protein>
    <submittedName>
        <fullName evidence="1">Uncharacterized protein</fullName>
    </submittedName>
</protein>
<keyword evidence="2" id="KW-1185">Reference proteome</keyword>
<organism evidence="1 2">
    <name type="scientific">Lithospermum erythrorhizon</name>
    <name type="common">Purple gromwell</name>
    <name type="synonym">Lithospermum officinale var. erythrorhizon</name>
    <dbReference type="NCBI Taxonomy" id="34254"/>
    <lineage>
        <taxon>Eukaryota</taxon>
        <taxon>Viridiplantae</taxon>
        <taxon>Streptophyta</taxon>
        <taxon>Embryophyta</taxon>
        <taxon>Tracheophyta</taxon>
        <taxon>Spermatophyta</taxon>
        <taxon>Magnoliopsida</taxon>
        <taxon>eudicotyledons</taxon>
        <taxon>Gunneridae</taxon>
        <taxon>Pentapetalae</taxon>
        <taxon>asterids</taxon>
        <taxon>lamiids</taxon>
        <taxon>Boraginales</taxon>
        <taxon>Boraginaceae</taxon>
        <taxon>Boraginoideae</taxon>
        <taxon>Lithospermeae</taxon>
        <taxon>Lithospermum</taxon>
    </lineage>
</organism>
<accession>A0AAV3RBN6</accession>
<evidence type="ECO:0000313" key="2">
    <source>
        <dbReference type="Proteomes" id="UP001454036"/>
    </source>
</evidence>
<dbReference type="EMBL" id="BAABME010008062">
    <property type="protein sequence ID" value="GAA0172308.1"/>
    <property type="molecule type" value="Genomic_DNA"/>
</dbReference>
<proteinExistence type="predicted"/>
<name>A0AAV3RBN6_LITER</name>
<dbReference type="Proteomes" id="UP001454036">
    <property type="component" value="Unassembled WGS sequence"/>
</dbReference>